<protein>
    <submittedName>
        <fullName evidence="1">Septum site-determining protein</fullName>
    </submittedName>
</protein>
<dbReference type="AlphaFoldDB" id="A0A1B1MGH9"/>
<dbReference type="STRING" id="1915.SLINC_5399"/>
<dbReference type="OrthoDB" id="4335656at2"/>
<dbReference type="PATRIC" id="fig|1915.4.peg.5987"/>
<dbReference type="InterPro" id="IPR012495">
    <property type="entry name" value="TadE-like_dom"/>
</dbReference>
<proteinExistence type="predicted"/>
<dbReference type="Pfam" id="PF07811">
    <property type="entry name" value="TadE"/>
    <property type="match status" value="1"/>
</dbReference>
<keyword evidence="2" id="KW-1185">Reference proteome</keyword>
<gene>
    <name evidence="1" type="ORF">SLINC_5399</name>
</gene>
<accession>A0A1B1MGH9</accession>
<organism evidence="1 2">
    <name type="scientific">Streptomyces lincolnensis</name>
    <dbReference type="NCBI Taxonomy" id="1915"/>
    <lineage>
        <taxon>Bacteria</taxon>
        <taxon>Bacillati</taxon>
        <taxon>Actinomycetota</taxon>
        <taxon>Actinomycetes</taxon>
        <taxon>Kitasatosporales</taxon>
        <taxon>Streptomycetaceae</taxon>
        <taxon>Streptomyces</taxon>
    </lineage>
</organism>
<reference evidence="1 2" key="1">
    <citation type="submission" date="2016-07" db="EMBL/GenBank/DDBJ databases">
        <title>Enhancement of antibiotic productionsby engineered nitrateutilization in actinobacteria.</title>
        <authorList>
            <person name="Meng S.C."/>
        </authorList>
    </citation>
    <scope>NUCLEOTIDE SEQUENCE [LARGE SCALE GENOMIC DNA]</scope>
    <source>
        <strain evidence="1 2">NRRL 2936</strain>
    </source>
</reference>
<evidence type="ECO:0000313" key="1">
    <source>
        <dbReference type="EMBL" id="ANS67623.1"/>
    </source>
</evidence>
<dbReference type="InterPro" id="IPR010916">
    <property type="entry name" value="TonB_box_CS"/>
</dbReference>
<dbReference type="KEGG" id="sls:SLINC_5399"/>
<dbReference type="RefSeq" id="WP_067438713.1">
    <property type="nucleotide sequence ID" value="NZ_CP016438.1"/>
</dbReference>
<dbReference type="PROSITE" id="PS00430">
    <property type="entry name" value="TONB_DEPENDENT_REC_1"/>
    <property type="match status" value="1"/>
</dbReference>
<evidence type="ECO:0000313" key="2">
    <source>
        <dbReference type="Proteomes" id="UP000092598"/>
    </source>
</evidence>
<dbReference type="EMBL" id="CP016438">
    <property type="protein sequence ID" value="ANS67623.1"/>
    <property type="molecule type" value="Genomic_DNA"/>
</dbReference>
<name>A0A1B1MGH9_STRLN</name>
<sequence length="137" mass="14371">MSYKDKDKAKDRDRDRDRDNSTGRDRGQVALEYLGFIPILILVAMAGVQIGLIAYTAQQAGTAARAGARAASIEPGTAQAGCANAISDWLSVACDAAEGGDTVTVTATVQIPSIVPGWDFDAARKTATMPLDTPLDD</sequence>
<dbReference type="Proteomes" id="UP000092598">
    <property type="component" value="Chromosome"/>
</dbReference>